<name>A0ABS3PYJ9_9FLAO</name>
<protein>
    <submittedName>
        <fullName evidence="3">Uncharacterized protein</fullName>
    </submittedName>
</protein>
<keyword evidence="2" id="KW-0472">Membrane</keyword>
<evidence type="ECO:0000256" key="1">
    <source>
        <dbReference type="SAM" id="MobiDB-lite"/>
    </source>
</evidence>
<dbReference type="RefSeq" id="WP_208058906.1">
    <property type="nucleotide sequence ID" value="NZ_JAGDYP010000005.1"/>
</dbReference>
<keyword evidence="2" id="KW-1133">Transmembrane helix</keyword>
<keyword evidence="2" id="KW-0812">Transmembrane</keyword>
<feature type="transmembrane region" description="Helical" evidence="2">
    <location>
        <begin position="501"/>
        <end position="523"/>
    </location>
</feature>
<accession>A0ABS3PYJ9</accession>
<evidence type="ECO:0000256" key="2">
    <source>
        <dbReference type="SAM" id="Phobius"/>
    </source>
</evidence>
<sequence>MDSKINTIGLTIWGYKQGCKVLASQGVNFQAQEVKDRLKDISAFIRIHTPRVDFYTLQFTQNYKIYTQYRSSKEVNGQSGVFIAISLYIPHFLQWRGVRLVLNLLMDMYFAEHIDYQTNMPQLNVKEDIYPYFNLLRSYERQLIDDPEARSCVLQLPYSPKVFTYTNLYEVDKYFNMPYQPEFSDVQDVVFLRKEFVDDPRAYSIDFLFPEYTLQQQDTTAKPSATTKSTTEVSRFSLGDANLKILAFMKNGKDVSLTYKNEAFSEDDMIELLLEKSRYQEMFSFHDTLKKGVKKGIFKKIQDGYALDNVTFADKTFKVYVQATQKEYAKYVSFLSLESNNFKVKTNSDSKGYYFLLKGEEAHNIFSLNYNGIVFKSNYMVDDREPLMVGFEKYHFTIVSKKKATITLKINSILFSNTLRSDAPIDIVLPEHLYHFEFENQETKRVINISKSGEINFDVAAKNFNPQMIASQSPTNDNKQLSVIDESLEDDEVVAPKSRFLWLKIASIIVFVLLLLGVGYWFILPMLKDPVKAYVMFSSDSKIKNISFLTNIDERTYEIDDVYIRLKKSFPIAETKLVLDFDEEGKDTLVLSQTQLSNLAKMVANDTKDTLKIEVLSPARYFLFNVSQWKETHADPKGTLFLAEARKHNFITEGLRSEYEKAVWDNFLKDFDYSAYNSEQVDSILSPYLKGGSDELLGYQNDLQQIIEQTKAREEGGGDTTQEGTVATEVVQQPTTPKAMASTTPRNSETQRKASVPTIPNELPAAVPVPATDNTASPPLDEPRKSKTITRRIRNTPKPVASNPTLTNEVLTDLKRFNLLGCSEEVVNRVKANIKKLDSKDWSLVLYELNQERKEIEERINQYSMFFTALKNGTPIDNIKTSSFGGQSNLINYLKKNNNYNLVKGKANLKTFANIRQAIIDTGVDPKTIQ</sequence>
<keyword evidence="4" id="KW-1185">Reference proteome</keyword>
<evidence type="ECO:0000313" key="4">
    <source>
        <dbReference type="Proteomes" id="UP000681610"/>
    </source>
</evidence>
<organism evidence="3 4">
    <name type="scientific">Capnocytophaga bilenii</name>
    <dbReference type="NCBI Taxonomy" id="2819369"/>
    <lineage>
        <taxon>Bacteria</taxon>
        <taxon>Pseudomonadati</taxon>
        <taxon>Bacteroidota</taxon>
        <taxon>Flavobacteriia</taxon>
        <taxon>Flavobacteriales</taxon>
        <taxon>Flavobacteriaceae</taxon>
        <taxon>Capnocytophaga</taxon>
    </lineage>
</organism>
<evidence type="ECO:0000313" key="3">
    <source>
        <dbReference type="EMBL" id="MBO1884413.1"/>
    </source>
</evidence>
<feature type="region of interest" description="Disordered" evidence="1">
    <location>
        <begin position="733"/>
        <end position="785"/>
    </location>
</feature>
<dbReference type="Proteomes" id="UP000681610">
    <property type="component" value="Unassembled WGS sequence"/>
</dbReference>
<reference evidence="3 4" key="1">
    <citation type="submission" date="2021-03" db="EMBL/GenBank/DDBJ databases">
        <title>Isolation and description of Capnocytophaga bilenii sp. nov., a novel Capnocytophaga species, isolated from a gingivitis subject.</title>
        <authorList>
            <person name="Antezack A."/>
            <person name="Monnet-Corti V."/>
            <person name="La Scola B."/>
        </authorList>
    </citation>
    <scope>NUCLEOTIDE SEQUENCE [LARGE SCALE GENOMIC DNA]</scope>
    <source>
        <strain evidence="3 4">Marseille-Q4570</strain>
    </source>
</reference>
<feature type="compositionally biased region" description="Polar residues" evidence="1">
    <location>
        <begin position="733"/>
        <end position="748"/>
    </location>
</feature>
<gene>
    <name evidence="3" type="ORF">J4N46_08280</name>
</gene>
<proteinExistence type="predicted"/>
<comment type="caution">
    <text evidence="3">The sequence shown here is derived from an EMBL/GenBank/DDBJ whole genome shotgun (WGS) entry which is preliminary data.</text>
</comment>
<dbReference type="EMBL" id="JAGDYP010000005">
    <property type="protein sequence ID" value="MBO1884413.1"/>
    <property type="molecule type" value="Genomic_DNA"/>
</dbReference>